<name>A0A0A9FJ62_ARUDO</name>
<organism evidence="1">
    <name type="scientific">Arundo donax</name>
    <name type="common">Giant reed</name>
    <name type="synonym">Donax arundinaceus</name>
    <dbReference type="NCBI Taxonomy" id="35708"/>
    <lineage>
        <taxon>Eukaryota</taxon>
        <taxon>Viridiplantae</taxon>
        <taxon>Streptophyta</taxon>
        <taxon>Embryophyta</taxon>
        <taxon>Tracheophyta</taxon>
        <taxon>Spermatophyta</taxon>
        <taxon>Magnoliopsida</taxon>
        <taxon>Liliopsida</taxon>
        <taxon>Poales</taxon>
        <taxon>Poaceae</taxon>
        <taxon>PACMAD clade</taxon>
        <taxon>Arundinoideae</taxon>
        <taxon>Arundineae</taxon>
        <taxon>Arundo</taxon>
    </lineage>
</organism>
<accession>A0A0A9FJ62</accession>
<reference evidence="1" key="1">
    <citation type="submission" date="2014-09" db="EMBL/GenBank/DDBJ databases">
        <authorList>
            <person name="Magalhaes I.L.F."/>
            <person name="Oliveira U."/>
            <person name="Santos F.R."/>
            <person name="Vidigal T.H.D.A."/>
            <person name="Brescovit A.D."/>
            <person name="Santos A.J."/>
        </authorList>
    </citation>
    <scope>NUCLEOTIDE SEQUENCE</scope>
    <source>
        <tissue evidence="1">Shoot tissue taken approximately 20 cm above the soil surface</tissue>
    </source>
</reference>
<dbReference type="EMBL" id="GBRH01189573">
    <property type="protein sequence ID" value="JAE08323.1"/>
    <property type="molecule type" value="Transcribed_RNA"/>
</dbReference>
<sequence length="91" mass="9953">MNDEPESYTISSSMKMPIKPCSSIVRSEHELLQDACTHENDINSGRPCLDCLSHHPALSEPCECPRCTLICAKASRANIQGVSFSSISTNK</sequence>
<evidence type="ECO:0000313" key="1">
    <source>
        <dbReference type="EMBL" id="JAE08323.1"/>
    </source>
</evidence>
<dbReference type="AlphaFoldDB" id="A0A0A9FJ62"/>
<protein>
    <submittedName>
        <fullName evidence="1">Uncharacterized protein</fullName>
    </submittedName>
</protein>
<reference evidence="1" key="2">
    <citation type="journal article" date="2015" name="Data Brief">
        <title>Shoot transcriptome of the giant reed, Arundo donax.</title>
        <authorList>
            <person name="Barrero R.A."/>
            <person name="Guerrero F.D."/>
            <person name="Moolhuijzen P."/>
            <person name="Goolsby J.A."/>
            <person name="Tidwell J."/>
            <person name="Bellgard S.E."/>
            <person name="Bellgard M.I."/>
        </authorList>
    </citation>
    <scope>NUCLEOTIDE SEQUENCE</scope>
    <source>
        <tissue evidence="1">Shoot tissue taken approximately 20 cm above the soil surface</tissue>
    </source>
</reference>
<proteinExistence type="predicted"/>